<evidence type="ECO:0000313" key="1">
    <source>
        <dbReference type="EMBL" id="QDV37032.1"/>
    </source>
</evidence>
<dbReference type="KEGG" id="tpla:ElP_49650"/>
<dbReference type="AlphaFoldDB" id="A0A518H846"/>
<sequence>MTHEEFFDRISGILGPIGCRPDDGEDYRDPPLEVIRYDLRPVRLHWFPVLGHALSVVAFVRQPADLSSSSSDLRRLLDRIGRAVHGRYPPWPKGGPGLVIGLTSVVISPEPIGPADEESLASAIPRERRSRIIPLALIRVNLGQEAMAIAPAPDLKDLFPEPFAIADEMSQSLGRFVPPLELG</sequence>
<dbReference type="RefSeq" id="WP_145274235.1">
    <property type="nucleotide sequence ID" value="NZ_CP036426.1"/>
</dbReference>
<proteinExistence type="predicted"/>
<reference evidence="1 2" key="1">
    <citation type="submission" date="2019-02" db="EMBL/GenBank/DDBJ databases">
        <title>Deep-cultivation of Planctomycetes and their phenomic and genomic characterization uncovers novel biology.</title>
        <authorList>
            <person name="Wiegand S."/>
            <person name="Jogler M."/>
            <person name="Boedeker C."/>
            <person name="Pinto D."/>
            <person name="Vollmers J."/>
            <person name="Rivas-Marin E."/>
            <person name="Kohn T."/>
            <person name="Peeters S.H."/>
            <person name="Heuer A."/>
            <person name="Rast P."/>
            <person name="Oberbeckmann S."/>
            <person name="Bunk B."/>
            <person name="Jeske O."/>
            <person name="Meyerdierks A."/>
            <person name="Storesund J.E."/>
            <person name="Kallscheuer N."/>
            <person name="Luecker S."/>
            <person name="Lage O.M."/>
            <person name="Pohl T."/>
            <person name="Merkel B.J."/>
            <person name="Hornburger P."/>
            <person name="Mueller R.-W."/>
            <person name="Bruemmer F."/>
            <person name="Labrenz M."/>
            <person name="Spormann A.M."/>
            <person name="Op den Camp H."/>
            <person name="Overmann J."/>
            <person name="Amann R."/>
            <person name="Jetten M.S.M."/>
            <person name="Mascher T."/>
            <person name="Medema M.H."/>
            <person name="Devos D.P."/>
            <person name="Kaster A.-K."/>
            <person name="Ovreas L."/>
            <person name="Rohde M."/>
            <person name="Galperin M.Y."/>
            <person name="Jogler C."/>
        </authorList>
    </citation>
    <scope>NUCLEOTIDE SEQUENCE [LARGE SCALE GENOMIC DNA]</scope>
    <source>
        <strain evidence="1 2">ElP</strain>
    </source>
</reference>
<accession>A0A518H846</accession>
<dbReference type="Proteomes" id="UP000317835">
    <property type="component" value="Chromosome"/>
</dbReference>
<name>A0A518H846_9BACT</name>
<dbReference type="EMBL" id="CP036426">
    <property type="protein sequence ID" value="QDV37032.1"/>
    <property type="molecule type" value="Genomic_DNA"/>
</dbReference>
<gene>
    <name evidence="1" type="ORF">ElP_49650</name>
</gene>
<keyword evidence="2" id="KW-1185">Reference proteome</keyword>
<evidence type="ECO:0000313" key="2">
    <source>
        <dbReference type="Proteomes" id="UP000317835"/>
    </source>
</evidence>
<protein>
    <submittedName>
        <fullName evidence="1">Uncharacterized protein</fullName>
    </submittedName>
</protein>
<organism evidence="1 2">
    <name type="scientific">Tautonia plasticadhaerens</name>
    <dbReference type="NCBI Taxonomy" id="2527974"/>
    <lineage>
        <taxon>Bacteria</taxon>
        <taxon>Pseudomonadati</taxon>
        <taxon>Planctomycetota</taxon>
        <taxon>Planctomycetia</taxon>
        <taxon>Isosphaerales</taxon>
        <taxon>Isosphaeraceae</taxon>
        <taxon>Tautonia</taxon>
    </lineage>
</organism>
<dbReference type="OrthoDB" id="273726at2"/>